<evidence type="ECO:0000256" key="2">
    <source>
        <dbReference type="ARBA" id="ARBA00006513"/>
    </source>
</evidence>
<dbReference type="PANTHER" id="PTHR21522">
    <property type="entry name" value="PROTON CHANNEL OTOP"/>
    <property type="match status" value="1"/>
</dbReference>
<evidence type="ECO:0000256" key="4">
    <source>
        <dbReference type="ARBA" id="ARBA00022475"/>
    </source>
</evidence>
<sequence length="637" mass="72112">MMMNDTKFLDGYRLQIPSIDMRGGSTPRKRSVVTMDAQSIRSVETQAPPPTNPKENARLTRKYFSLITSCMYAVLLVTLGVIFYLSDTFVDVELSSIYSLVLLAIGLSYHLYLFIDIGRYKTVAQKNEKIKFIHNKKLQEFFAKQEEDFSNTNIPGDRTPQSVISQALPPAVLMPLRHDYCFSYGRHSGSFYLKLGAAGFAFGHLIHSVLLIAVQIGYYFDDNIDNESCIEIASVILDICSPLYCFLQLYFIFKYSNVHVMKAQGLAHLGFMHMIGSSLCFWVMTIVRETVLALTIYANSVYGNRTTENETTGFIYNTIEPQPSIDVSGLYNEKCQGAPAIISIIENFSPYLYPFGVEFNILIVAVYYIIWSHIGCCSNEENESTTDSDDNQTICKIPIASEDNDYTSNIVIYADCHASNKGLFLGIILTVIVAGVLILGFVFSSVGGEFLEIGYVLNYCTSLFLHIVMLLAVIIAYSQTRKLDINEHPISLLDDILLFICLPAFFMEALFSTVATINVMNIVRTMDFVVMVIQVILQTPLLVDGLRRCSNARKLRRAKPGREVLMFLLIANVVMWLFYTFSYKSPESLDDRYEYYGKVLWSILGHISLPLMMFYRFHSSVCFADIWDAAYRPGSEH</sequence>
<dbReference type="GO" id="GO:0005886">
    <property type="term" value="C:plasma membrane"/>
    <property type="evidence" value="ECO:0007669"/>
    <property type="project" value="UniProtKB-SubCell"/>
</dbReference>
<keyword evidence="10" id="KW-0407">Ion channel</keyword>
<feature type="transmembrane region" description="Helical" evidence="11">
    <location>
        <begin position="564"/>
        <end position="583"/>
    </location>
</feature>
<evidence type="ECO:0000256" key="8">
    <source>
        <dbReference type="ARBA" id="ARBA00023065"/>
    </source>
</evidence>
<feature type="transmembrane region" description="Helical" evidence="11">
    <location>
        <begin position="232"/>
        <end position="253"/>
    </location>
</feature>
<evidence type="ECO:0000256" key="3">
    <source>
        <dbReference type="ARBA" id="ARBA00022448"/>
    </source>
</evidence>
<protein>
    <recommendedName>
        <fullName evidence="14">Proton channel OtopLc-like</fullName>
    </recommendedName>
</protein>
<feature type="transmembrane region" description="Helical" evidence="11">
    <location>
        <begin position="351"/>
        <end position="370"/>
    </location>
</feature>
<feature type="transmembrane region" description="Helical" evidence="11">
    <location>
        <begin position="63"/>
        <end position="85"/>
    </location>
</feature>
<feature type="transmembrane region" description="Helical" evidence="11">
    <location>
        <begin position="423"/>
        <end position="444"/>
    </location>
</feature>
<feature type="transmembrane region" description="Helical" evidence="11">
    <location>
        <begin position="497"/>
        <end position="519"/>
    </location>
</feature>
<dbReference type="PANTHER" id="PTHR21522:SF58">
    <property type="entry name" value="AGAP000074-PA"/>
    <property type="match status" value="1"/>
</dbReference>
<feature type="transmembrane region" description="Helical" evidence="11">
    <location>
        <begin position="195"/>
        <end position="220"/>
    </location>
</feature>
<keyword evidence="3" id="KW-0813">Transport</keyword>
<keyword evidence="6" id="KW-0375">Hydrogen ion transport</keyword>
<organism evidence="12 13">
    <name type="scientific">Euphydryas editha</name>
    <name type="common">Edith's checkerspot</name>
    <dbReference type="NCBI Taxonomy" id="104508"/>
    <lineage>
        <taxon>Eukaryota</taxon>
        <taxon>Metazoa</taxon>
        <taxon>Ecdysozoa</taxon>
        <taxon>Arthropoda</taxon>
        <taxon>Hexapoda</taxon>
        <taxon>Insecta</taxon>
        <taxon>Pterygota</taxon>
        <taxon>Neoptera</taxon>
        <taxon>Endopterygota</taxon>
        <taxon>Lepidoptera</taxon>
        <taxon>Glossata</taxon>
        <taxon>Ditrysia</taxon>
        <taxon>Papilionoidea</taxon>
        <taxon>Nymphalidae</taxon>
        <taxon>Nymphalinae</taxon>
        <taxon>Euphydryas</taxon>
    </lineage>
</organism>
<feature type="transmembrane region" description="Helical" evidence="11">
    <location>
        <begin position="456"/>
        <end position="477"/>
    </location>
</feature>
<feature type="transmembrane region" description="Helical" evidence="11">
    <location>
        <begin position="265"/>
        <end position="287"/>
    </location>
</feature>
<evidence type="ECO:0000313" key="13">
    <source>
        <dbReference type="Proteomes" id="UP001153954"/>
    </source>
</evidence>
<dbReference type="Proteomes" id="UP001153954">
    <property type="component" value="Unassembled WGS sequence"/>
</dbReference>
<feature type="transmembrane region" description="Helical" evidence="11">
    <location>
        <begin position="595"/>
        <end position="615"/>
    </location>
</feature>
<feature type="transmembrane region" description="Helical" evidence="11">
    <location>
        <begin position="97"/>
        <end position="115"/>
    </location>
</feature>
<proteinExistence type="inferred from homology"/>
<evidence type="ECO:0000256" key="1">
    <source>
        <dbReference type="ARBA" id="ARBA00004651"/>
    </source>
</evidence>
<reference evidence="12" key="1">
    <citation type="submission" date="2022-03" db="EMBL/GenBank/DDBJ databases">
        <authorList>
            <person name="Tunstrom K."/>
        </authorList>
    </citation>
    <scope>NUCLEOTIDE SEQUENCE</scope>
</reference>
<dbReference type="InterPro" id="IPR004878">
    <property type="entry name" value="Otopetrin"/>
</dbReference>
<dbReference type="GO" id="GO:0015252">
    <property type="term" value="F:proton channel activity"/>
    <property type="evidence" value="ECO:0007669"/>
    <property type="project" value="InterPro"/>
</dbReference>
<name>A0AAU9U1B1_EUPED</name>
<dbReference type="EMBL" id="CAKOGL010000011">
    <property type="protein sequence ID" value="CAH2091892.1"/>
    <property type="molecule type" value="Genomic_DNA"/>
</dbReference>
<keyword evidence="8" id="KW-0406">Ion transport</keyword>
<gene>
    <name evidence="12" type="ORF">EEDITHA_LOCUS7708</name>
</gene>
<keyword evidence="4" id="KW-1003">Cell membrane</keyword>
<evidence type="ECO:0000313" key="12">
    <source>
        <dbReference type="EMBL" id="CAH2091892.1"/>
    </source>
</evidence>
<evidence type="ECO:0008006" key="14">
    <source>
        <dbReference type="Google" id="ProtNLM"/>
    </source>
</evidence>
<dbReference type="Pfam" id="PF03189">
    <property type="entry name" value="Otopetrin"/>
    <property type="match status" value="1"/>
</dbReference>
<keyword evidence="7 11" id="KW-1133">Transmembrane helix</keyword>
<evidence type="ECO:0000256" key="7">
    <source>
        <dbReference type="ARBA" id="ARBA00022989"/>
    </source>
</evidence>
<keyword evidence="9 11" id="KW-0472">Membrane</keyword>
<comment type="similarity">
    <text evidence="2">Belongs to the otopetrin family.</text>
</comment>
<evidence type="ECO:0000256" key="6">
    <source>
        <dbReference type="ARBA" id="ARBA00022781"/>
    </source>
</evidence>
<comment type="subcellular location">
    <subcellularLocation>
        <location evidence="1">Cell membrane</location>
        <topology evidence="1">Multi-pass membrane protein</topology>
    </subcellularLocation>
</comment>
<feature type="transmembrane region" description="Helical" evidence="11">
    <location>
        <begin position="525"/>
        <end position="543"/>
    </location>
</feature>
<keyword evidence="13" id="KW-1185">Reference proteome</keyword>
<dbReference type="AlphaFoldDB" id="A0AAU9U1B1"/>
<accession>A0AAU9U1B1</accession>
<evidence type="ECO:0000256" key="5">
    <source>
        <dbReference type="ARBA" id="ARBA00022692"/>
    </source>
</evidence>
<evidence type="ECO:0000256" key="9">
    <source>
        <dbReference type="ARBA" id="ARBA00023136"/>
    </source>
</evidence>
<comment type="caution">
    <text evidence="12">The sequence shown here is derived from an EMBL/GenBank/DDBJ whole genome shotgun (WGS) entry which is preliminary data.</text>
</comment>
<evidence type="ECO:0000256" key="11">
    <source>
        <dbReference type="SAM" id="Phobius"/>
    </source>
</evidence>
<evidence type="ECO:0000256" key="10">
    <source>
        <dbReference type="ARBA" id="ARBA00023303"/>
    </source>
</evidence>
<keyword evidence="5 11" id="KW-0812">Transmembrane</keyword>